<sequence length="85" mass="9539">MYCLRKQKGEFVCKRKPQWSDRVGEDGETVAIQEDTAAGNGGGGGGRRRLDDPKGSFDKRIQAIPWETSSCCLKAKSWLEMSHYE</sequence>
<keyword evidence="3" id="KW-1185">Reference proteome</keyword>
<evidence type="ECO:0000313" key="2">
    <source>
        <dbReference type="EMBL" id="KAK3740350.1"/>
    </source>
</evidence>
<reference evidence="2" key="1">
    <citation type="journal article" date="2023" name="G3 (Bethesda)">
        <title>A reference genome for the long-term kleptoplast-retaining sea slug Elysia crispata morphotype clarki.</title>
        <authorList>
            <person name="Eastman K.E."/>
            <person name="Pendleton A.L."/>
            <person name="Shaikh M.A."/>
            <person name="Suttiyut T."/>
            <person name="Ogas R."/>
            <person name="Tomko P."/>
            <person name="Gavelis G."/>
            <person name="Widhalm J.R."/>
            <person name="Wisecaver J.H."/>
        </authorList>
    </citation>
    <scope>NUCLEOTIDE SEQUENCE</scope>
    <source>
        <strain evidence="2">ECLA1</strain>
    </source>
</reference>
<dbReference type="EMBL" id="JAWDGP010006471">
    <property type="protein sequence ID" value="KAK3740350.1"/>
    <property type="molecule type" value="Genomic_DNA"/>
</dbReference>
<feature type="region of interest" description="Disordered" evidence="1">
    <location>
        <begin position="28"/>
        <end position="55"/>
    </location>
</feature>
<protein>
    <submittedName>
        <fullName evidence="2">Uncharacterized protein</fullName>
    </submittedName>
</protein>
<name>A0AAE1CWN3_9GAST</name>
<accession>A0AAE1CWN3</accession>
<gene>
    <name evidence="2" type="ORF">RRG08_004289</name>
</gene>
<comment type="caution">
    <text evidence="2">The sequence shown here is derived from an EMBL/GenBank/DDBJ whole genome shotgun (WGS) entry which is preliminary data.</text>
</comment>
<dbReference type="Proteomes" id="UP001283361">
    <property type="component" value="Unassembled WGS sequence"/>
</dbReference>
<evidence type="ECO:0000256" key="1">
    <source>
        <dbReference type="SAM" id="MobiDB-lite"/>
    </source>
</evidence>
<evidence type="ECO:0000313" key="3">
    <source>
        <dbReference type="Proteomes" id="UP001283361"/>
    </source>
</evidence>
<dbReference type="AlphaFoldDB" id="A0AAE1CWN3"/>
<organism evidence="2 3">
    <name type="scientific">Elysia crispata</name>
    <name type="common">lettuce slug</name>
    <dbReference type="NCBI Taxonomy" id="231223"/>
    <lineage>
        <taxon>Eukaryota</taxon>
        <taxon>Metazoa</taxon>
        <taxon>Spiralia</taxon>
        <taxon>Lophotrochozoa</taxon>
        <taxon>Mollusca</taxon>
        <taxon>Gastropoda</taxon>
        <taxon>Heterobranchia</taxon>
        <taxon>Euthyneura</taxon>
        <taxon>Panpulmonata</taxon>
        <taxon>Sacoglossa</taxon>
        <taxon>Placobranchoidea</taxon>
        <taxon>Plakobranchidae</taxon>
        <taxon>Elysia</taxon>
    </lineage>
</organism>
<proteinExistence type="predicted"/>